<dbReference type="GO" id="GO:0016491">
    <property type="term" value="F:oxidoreductase activity"/>
    <property type="evidence" value="ECO:0007669"/>
    <property type="project" value="UniProtKB-KW"/>
</dbReference>
<keyword evidence="2" id="KW-0560">Oxidoreductase</keyword>
<evidence type="ECO:0000313" key="4">
    <source>
        <dbReference type="Proteomes" id="UP000050297"/>
    </source>
</evidence>
<dbReference type="InterPro" id="IPR002347">
    <property type="entry name" value="SDR_fam"/>
</dbReference>
<dbReference type="PROSITE" id="PS00061">
    <property type="entry name" value="ADH_SHORT"/>
    <property type="match status" value="1"/>
</dbReference>
<name>A0A0L8IKA1_PSESX</name>
<dbReference type="InterPro" id="IPR036291">
    <property type="entry name" value="NAD(P)-bd_dom_sf"/>
</dbReference>
<dbReference type="PRINTS" id="PR00081">
    <property type="entry name" value="GDHRDH"/>
</dbReference>
<proteinExistence type="inferred from homology"/>
<dbReference type="EMBL" id="LJPM01000369">
    <property type="protein sequence ID" value="KPW17163.1"/>
    <property type="molecule type" value="Genomic_DNA"/>
</dbReference>
<dbReference type="SUPFAM" id="SSF51735">
    <property type="entry name" value="NAD(P)-binding Rossmann-fold domains"/>
    <property type="match status" value="1"/>
</dbReference>
<reference evidence="3 4" key="1">
    <citation type="submission" date="2015-09" db="EMBL/GenBank/DDBJ databases">
        <title>Genome announcement of multiple Pseudomonas syringae strains.</title>
        <authorList>
            <person name="Thakur S."/>
            <person name="Wang P.W."/>
            <person name="Gong Y."/>
            <person name="Weir B.S."/>
            <person name="Guttman D.S."/>
        </authorList>
    </citation>
    <scope>NUCLEOTIDE SEQUENCE [LARGE SCALE GENOMIC DNA]</scope>
    <source>
        <strain evidence="3 4">ICMP2802</strain>
    </source>
</reference>
<gene>
    <name evidence="3" type="ORF">ALO91_03132</name>
</gene>
<dbReference type="Proteomes" id="UP000050297">
    <property type="component" value="Unassembled WGS sequence"/>
</dbReference>
<dbReference type="PANTHER" id="PTHR44196:SF1">
    <property type="entry name" value="DEHYDROGENASE_REDUCTASE SDR FAMILY MEMBER 7B"/>
    <property type="match status" value="1"/>
</dbReference>
<dbReference type="GO" id="GO:0016020">
    <property type="term" value="C:membrane"/>
    <property type="evidence" value="ECO:0007669"/>
    <property type="project" value="TreeGrafter"/>
</dbReference>
<dbReference type="Pfam" id="PF00106">
    <property type="entry name" value="adh_short"/>
    <property type="match status" value="1"/>
</dbReference>
<accession>A0A0L8IKA1</accession>
<dbReference type="Gene3D" id="3.40.50.720">
    <property type="entry name" value="NAD(P)-binding Rossmann-like Domain"/>
    <property type="match status" value="1"/>
</dbReference>
<dbReference type="PANTHER" id="PTHR44196">
    <property type="entry name" value="DEHYDROGENASE/REDUCTASE SDR FAMILY MEMBER 7B"/>
    <property type="match status" value="1"/>
</dbReference>
<dbReference type="AlphaFoldDB" id="A0A0L8IKA1"/>
<dbReference type="PATRIC" id="fig|199198.4.peg.430"/>
<sequence length="246" mass="26740">MKKILIIGATSTIAHACARRWATQGCDFFLVARNTDKLVSNAADLRARGAGHVDTYQMDVTHFSEHPAMLADCLAVLQQIDVVLLAHGTLPDQKACEQNAGLAVQEFITNGASVIALLTVLARQFEVQRCGTLAVISSVAGDRGHPSNYLYGSAKAAVSTFCDGLQARMFKLGVHVVTIKPGFVDTPMTRGLPLPAWLVAQPEDVAERIVNGIARQSTSLYAPGFWAWIMWVIRSIPQPLFKRLNL</sequence>
<organism evidence="3 4">
    <name type="scientific">Pseudomonas syringae pv. aceris</name>
    <dbReference type="NCBI Taxonomy" id="199198"/>
    <lineage>
        <taxon>Bacteria</taxon>
        <taxon>Pseudomonadati</taxon>
        <taxon>Pseudomonadota</taxon>
        <taxon>Gammaproteobacteria</taxon>
        <taxon>Pseudomonadales</taxon>
        <taxon>Pseudomonadaceae</taxon>
        <taxon>Pseudomonas</taxon>
        <taxon>Pseudomonas syringae</taxon>
    </lineage>
</organism>
<evidence type="ECO:0000256" key="2">
    <source>
        <dbReference type="ARBA" id="ARBA00023002"/>
    </source>
</evidence>
<comment type="similarity">
    <text evidence="1">Belongs to the short-chain dehydrogenases/reductases (SDR) family.</text>
</comment>
<comment type="caution">
    <text evidence="3">The sequence shown here is derived from an EMBL/GenBank/DDBJ whole genome shotgun (WGS) entry which is preliminary data.</text>
</comment>
<evidence type="ECO:0000256" key="1">
    <source>
        <dbReference type="ARBA" id="ARBA00006484"/>
    </source>
</evidence>
<dbReference type="InterPro" id="IPR020904">
    <property type="entry name" value="Sc_DH/Rdtase_CS"/>
</dbReference>
<dbReference type="RefSeq" id="WP_003407513.1">
    <property type="nucleotide sequence ID" value="NZ_LGAR01000164.1"/>
</dbReference>
<protein>
    <submittedName>
        <fullName evidence="3">Short chain dehydrogenase</fullName>
    </submittedName>
</protein>
<evidence type="ECO:0000313" key="3">
    <source>
        <dbReference type="EMBL" id="KPW17163.1"/>
    </source>
</evidence>
<dbReference type="NCBIfam" id="NF005489">
    <property type="entry name" value="PRK07102.1"/>
    <property type="match status" value="1"/>
</dbReference>